<protein>
    <submittedName>
        <fullName evidence="1">Uncharacterized protein</fullName>
    </submittedName>
</protein>
<dbReference type="EMBL" id="JAUJSQ010000003">
    <property type="protein sequence ID" value="MDN7931590.1"/>
    <property type="molecule type" value="Genomic_DNA"/>
</dbReference>
<gene>
    <name evidence="1" type="ORF">QZM52_09850</name>
</gene>
<accession>A0ABT8P911</accession>
<dbReference type="Proteomes" id="UP001171606">
    <property type="component" value="Unassembled WGS sequence"/>
</dbReference>
<comment type="caution">
    <text evidence="1">The sequence shown here is derived from an EMBL/GenBank/DDBJ whole genome shotgun (WGS) entry which is preliminary data.</text>
</comment>
<keyword evidence="2" id="KW-1185">Reference proteome</keyword>
<evidence type="ECO:0000313" key="1">
    <source>
        <dbReference type="EMBL" id="MDN7931590.1"/>
    </source>
</evidence>
<evidence type="ECO:0000313" key="2">
    <source>
        <dbReference type="Proteomes" id="UP001171606"/>
    </source>
</evidence>
<sequence>MKLTSLVRSRITIAVMSRSGSVIVREVSGDSMRLETFQAREYCVEGENLLREWSGCLSSVVCAAEPAGIRVSFGPQVSIDIRGRDVKMMKGACRRRRSSPRAYRVPIRGIRPDCGQVGFMPRPHPFADMASQEFNAAKLTCEHDALRRLPFRPIHPTLARLRRQGDRFEMAETE</sequence>
<reference evidence="1" key="1">
    <citation type="submission" date="2023-07" db="EMBL/GenBank/DDBJ databases">
        <title>A collection of bacterial strains from the Burkholderia cepacia Research Laboratory and Repository.</title>
        <authorList>
            <person name="Lipuma J."/>
            <person name="Spilker T."/>
            <person name="Caverly L."/>
        </authorList>
    </citation>
    <scope>NUCLEOTIDE SEQUENCE</scope>
    <source>
        <strain evidence="1">AU42020</strain>
    </source>
</reference>
<organism evidence="1 2">
    <name type="scientific">Burkholderia metallica</name>
    <dbReference type="NCBI Taxonomy" id="488729"/>
    <lineage>
        <taxon>Bacteria</taxon>
        <taxon>Pseudomonadati</taxon>
        <taxon>Pseudomonadota</taxon>
        <taxon>Betaproteobacteria</taxon>
        <taxon>Burkholderiales</taxon>
        <taxon>Burkholderiaceae</taxon>
        <taxon>Burkholderia</taxon>
        <taxon>Burkholderia cepacia complex</taxon>
    </lineage>
</organism>
<name>A0ABT8P911_9BURK</name>
<proteinExistence type="predicted"/>
<dbReference type="RefSeq" id="WP_174922640.1">
    <property type="nucleotide sequence ID" value="NZ_CABVPT010000052.1"/>
</dbReference>